<gene>
    <name evidence="1" type="ORF">AVEN_192280_1</name>
</gene>
<keyword evidence="2" id="KW-1185">Reference proteome</keyword>
<reference evidence="1 2" key="1">
    <citation type="journal article" date="2019" name="Sci. Rep.">
        <title>Orb-weaving spider Araneus ventricosus genome elucidates the spidroin gene catalogue.</title>
        <authorList>
            <person name="Kono N."/>
            <person name="Nakamura H."/>
            <person name="Ohtoshi R."/>
            <person name="Moran D.A.P."/>
            <person name="Shinohara A."/>
            <person name="Yoshida Y."/>
            <person name="Fujiwara M."/>
            <person name="Mori M."/>
            <person name="Tomita M."/>
            <person name="Arakawa K."/>
        </authorList>
    </citation>
    <scope>NUCLEOTIDE SEQUENCE [LARGE SCALE GENOMIC DNA]</scope>
</reference>
<evidence type="ECO:0000313" key="1">
    <source>
        <dbReference type="EMBL" id="GBO03862.1"/>
    </source>
</evidence>
<dbReference type="Proteomes" id="UP000499080">
    <property type="component" value="Unassembled WGS sequence"/>
</dbReference>
<comment type="caution">
    <text evidence="1">The sequence shown here is derived from an EMBL/GenBank/DDBJ whole genome shotgun (WGS) entry which is preliminary data.</text>
</comment>
<dbReference type="EMBL" id="BGPR01031028">
    <property type="protein sequence ID" value="GBO03862.1"/>
    <property type="molecule type" value="Genomic_DNA"/>
</dbReference>
<protein>
    <submittedName>
        <fullName evidence="1">Uncharacterized protein</fullName>
    </submittedName>
</protein>
<proteinExistence type="predicted"/>
<accession>A0A4Y2TUB8</accession>
<sequence>MKSTAVTEFDPYVHPPETPCMDIYIQPQSSNSFVSSSDNLGWLLVVWGLMAQEPFLAKRDNLGTFELDAHVLFESRTCATDMDGFRVPLPPSKRAKTIASSCEAVSGKGITP</sequence>
<organism evidence="1 2">
    <name type="scientific">Araneus ventricosus</name>
    <name type="common">Orbweaver spider</name>
    <name type="synonym">Epeira ventricosa</name>
    <dbReference type="NCBI Taxonomy" id="182803"/>
    <lineage>
        <taxon>Eukaryota</taxon>
        <taxon>Metazoa</taxon>
        <taxon>Ecdysozoa</taxon>
        <taxon>Arthropoda</taxon>
        <taxon>Chelicerata</taxon>
        <taxon>Arachnida</taxon>
        <taxon>Araneae</taxon>
        <taxon>Araneomorphae</taxon>
        <taxon>Entelegynae</taxon>
        <taxon>Araneoidea</taxon>
        <taxon>Araneidae</taxon>
        <taxon>Araneus</taxon>
    </lineage>
</organism>
<evidence type="ECO:0000313" key="2">
    <source>
        <dbReference type="Proteomes" id="UP000499080"/>
    </source>
</evidence>
<name>A0A4Y2TUB8_ARAVE</name>
<dbReference type="AlphaFoldDB" id="A0A4Y2TUB8"/>